<dbReference type="EMBL" id="CP043641">
    <property type="protein sequence ID" value="QNE35257.1"/>
    <property type="molecule type" value="Genomic_DNA"/>
</dbReference>
<dbReference type="Gene3D" id="3.40.50.2300">
    <property type="match status" value="2"/>
</dbReference>
<evidence type="ECO:0000256" key="1">
    <source>
        <dbReference type="ARBA" id="ARBA00023015"/>
    </source>
</evidence>
<keyword evidence="2" id="KW-0238">DNA-binding</keyword>
<protein>
    <submittedName>
        <fullName evidence="5">LacI family transcriptional regulator</fullName>
    </submittedName>
</protein>
<evidence type="ECO:0000259" key="4">
    <source>
        <dbReference type="PROSITE" id="PS50932"/>
    </source>
</evidence>
<keyword evidence="3" id="KW-0804">Transcription</keyword>
<dbReference type="SUPFAM" id="SSF53822">
    <property type="entry name" value="Periplasmic binding protein-like I"/>
    <property type="match status" value="1"/>
</dbReference>
<dbReference type="SMART" id="SM00354">
    <property type="entry name" value="HTH_LACI"/>
    <property type="match status" value="1"/>
</dbReference>
<dbReference type="CDD" id="cd01392">
    <property type="entry name" value="HTH_LacI"/>
    <property type="match status" value="1"/>
</dbReference>
<dbReference type="CDD" id="cd06296">
    <property type="entry name" value="PBP1_CatR-like"/>
    <property type="match status" value="1"/>
</dbReference>
<dbReference type="Proteomes" id="UP000515511">
    <property type="component" value="Chromosome"/>
</dbReference>
<dbReference type="InterPro" id="IPR010982">
    <property type="entry name" value="Lambda_DNA-bd_dom_sf"/>
</dbReference>
<dbReference type="AlphaFoldDB" id="A0A7G6Y9U2"/>
<gene>
    <name evidence="5" type="ORF">F1C12_09005</name>
</gene>
<evidence type="ECO:0000256" key="2">
    <source>
        <dbReference type="ARBA" id="ARBA00023125"/>
    </source>
</evidence>
<dbReference type="InterPro" id="IPR028082">
    <property type="entry name" value="Peripla_BP_I"/>
</dbReference>
<dbReference type="GO" id="GO:0000976">
    <property type="term" value="F:transcription cis-regulatory region binding"/>
    <property type="evidence" value="ECO:0007669"/>
    <property type="project" value="TreeGrafter"/>
</dbReference>
<dbReference type="KEGG" id="lse:F1C12_09005"/>
<dbReference type="Pfam" id="PF13377">
    <property type="entry name" value="Peripla_BP_3"/>
    <property type="match status" value="1"/>
</dbReference>
<reference evidence="6" key="1">
    <citation type="submission" date="2019-09" db="EMBL/GenBank/DDBJ databases">
        <title>Antimicrobial potential of Antarctic Bacteria.</title>
        <authorList>
            <person name="Benaud N."/>
            <person name="Edwards R.J."/>
            <person name="Ferrari B.C."/>
        </authorList>
    </citation>
    <scope>NUCLEOTIDE SEQUENCE [LARGE SCALE GENOMIC DNA]</scope>
    <source>
        <strain evidence="6">INR9</strain>
    </source>
</reference>
<dbReference type="InterPro" id="IPR000843">
    <property type="entry name" value="HTH_LacI"/>
</dbReference>
<dbReference type="Pfam" id="PF00356">
    <property type="entry name" value="LacI"/>
    <property type="match status" value="1"/>
</dbReference>
<proteinExistence type="predicted"/>
<sequence length="340" mass="36156">MPEPTAASSRPTLDAIARQAAVSLSTVSKVLNGRPGVSAPTRARVEELLHDSGYARRGPDPERGGLVELVVTDLVSEWSVEIIRGVERITREAGFVLALSALDAHHEPGRDWITGVLSRKPVAVVLQFSNLTAEHRQQLRTRNIPFVVVDPAGDPPPDVPAIGATNWAGGVAATRHLLGLGHTRIAVISGPLDLMCSRARVAGYQSALAEAGLPFDTRLAGVGDFRRADGEREARRLLEKADRPTAIVCGNDMQALGAMDAAFALGLDVPGDVSVVGFDDVPPASWARPALTTVRQPMQEMAEAATRTALRLRAGAVENPRLELATSLVVRDSTAAPRVR</sequence>
<dbReference type="GO" id="GO:0003700">
    <property type="term" value="F:DNA-binding transcription factor activity"/>
    <property type="evidence" value="ECO:0007669"/>
    <property type="project" value="TreeGrafter"/>
</dbReference>
<evidence type="ECO:0000313" key="5">
    <source>
        <dbReference type="EMBL" id="QNE35257.1"/>
    </source>
</evidence>
<dbReference type="SUPFAM" id="SSF47413">
    <property type="entry name" value="lambda repressor-like DNA-binding domains"/>
    <property type="match status" value="1"/>
</dbReference>
<dbReference type="PANTHER" id="PTHR30146">
    <property type="entry name" value="LACI-RELATED TRANSCRIPTIONAL REPRESSOR"/>
    <property type="match status" value="1"/>
</dbReference>
<name>A0A7G6Y9U2_9MICO</name>
<dbReference type="PANTHER" id="PTHR30146:SF153">
    <property type="entry name" value="LACTOSE OPERON REPRESSOR"/>
    <property type="match status" value="1"/>
</dbReference>
<dbReference type="PROSITE" id="PS50932">
    <property type="entry name" value="HTH_LACI_2"/>
    <property type="match status" value="1"/>
</dbReference>
<keyword evidence="1" id="KW-0805">Transcription regulation</keyword>
<dbReference type="Gene3D" id="1.10.260.40">
    <property type="entry name" value="lambda repressor-like DNA-binding domains"/>
    <property type="match status" value="1"/>
</dbReference>
<accession>A0A7G6Y9U2</accession>
<feature type="domain" description="HTH lacI-type" evidence="4">
    <location>
        <begin position="11"/>
        <end position="68"/>
    </location>
</feature>
<evidence type="ECO:0000256" key="3">
    <source>
        <dbReference type="ARBA" id="ARBA00023163"/>
    </source>
</evidence>
<evidence type="ECO:0000313" key="6">
    <source>
        <dbReference type="Proteomes" id="UP000515511"/>
    </source>
</evidence>
<organism evidence="5 6">
    <name type="scientific">Leifsonia shinshuensis</name>
    <dbReference type="NCBI Taxonomy" id="150026"/>
    <lineage>
        <taxon>Bacteria</taxon>
        <taxon>Bacillati</taxon>
        <taxon>Actinomycetota</taxon>
        <taxon>Actinomycetes</taxon>
        <taxon>Micrococcales</taxon>
        <taxon>Microbacteriaceae</taxon>
        <taxon>Leifsonia</taxon>
    </lineage>
</organism>
<dbReference type="InterPro" id="IPR046335">
    <property type="entry name" value="LacI/GalR-like_sensor"/>
</dbReference>